<feature type="region of interest" description="Disordered" evidence="1">
    <location>
        <begin position="1"/>
        <end position="194"/>
    </location>
</feature>
<sequence>MAAPAPADTQGDLSADEARAAGWRDAEAAMAADLGATQPTNSRDAGAWGADARGDSRGVDSRDDRSRDVDVDVDAADWRDATRRAGDSEPAGSPASGERDADYDRASSAINAARSENPGEDAWRRDPAPSGNARADDARVDDAPVGDSAVGGGHVGGGRAGDVRAEDAGADDGEFAEPDVDDPDDEPLPQAVRPADAVRVARLDDEVLVVDGRPRYHLPDCPHLVGRLTEPIPVGEAVELGFSPCGLCRPVDRLIASTARR</sequence>
<evidence type="ECO:0000313" key="3">
    <source>
        <dbReference type="Proteomes" id="UP000609879"/>
    </source>
</evidence>
<reference evidence="2 3" key="1">
    <citation type="submission" date="2021-01" db="EMBL/GenBank/DDBJ databases">
        <title>Whole genome shotgun sequence of Actinoplanes deccanensis NBRC 13994.</title>
        <authorList>
            <person name="Komaki H."/>
            <person name="Tamura T."/>
        </authorList>
    </citation>
    <scope>NUCLEOTIDE SEQUENCE [LARGE SCALE GENOMIC DNA]</scope>
    <source>
        <strain evidence="2 3">NBRC 13994</strain>
    </source>
</reference>
<protein>
    <submittedName>
        <fullName evidence="2">Uncharacterized protein</fullName>
    </submittedName>
</protein>
<evidence type="ECO:0000313" key="2">
    <source>
        <dbReference type="EMBL" id="GID79125.1"/>
    </source>
</evidence>
<feature type="compositionally biased region" description="Basic and acidic residues" evidence="1">
    <location>
        <begin position="52"/>
        <end position="87"/>
    </location>
</feature>
<proteinExistence type="predicted"/>
<dbReference type="Proteomes" id="UP000609879">
    <property type="component" value="Unassembled WGS sequence"/>
</dbReference>
<feature type="compositionally biased region" description="Acidic residues" evidence="1">
    <location>
        <begin position="168"/>
        <end position="187"/>
    </location>
</feature>
<feature type="compositionally biased region" description="Basic and acidic residues" evidence="1">
    <location>
        <begin position="16"/>
        <end position="27"/>
    </location>
</feature>
<keyword evidence="3" id="KW-1185">Reference proteome</keyword>
<feature type="compositionally biased region" description="Gly residues" evidence="1">
    <location>
        <begin position="149"/>
        <end position="160"/>
    </location>
</feature>
<organism evidence="2 3">
    <name type="scientific">Paractinoplanes deccanensis</name>
    <dbReference type="NCBI Taxonomy" id="113561"/>
    <lineage>
        <taxon>Bacteria</taxon>
        <taxon>Bacillati</taxon>
        <taxon>Actinomycetota</taxon>
        <taxon>Actinomycetes</taxon>
        <taxon>Micromonosporales</taxon>
        <taxon>Micromonosporaceae</taxon>
        <taxon>Paractinoplanes</taxon>
    </lineage>
</organism>
<comment type="caution">
    <text evidence="2">The sequence shown here is derived from an EMBL/GenBank/DDBJ whole genome shotgun (WGS) entry which is preliminary data.</text>
</comment>
<gene>
    <name evidence="2" type="ORF">Ade02nite_77660</name>
</gene>
<evidence type="ECO:0000256" key="1">
    <source>
        <dbReference type="SAM" id="MobiDB-lite"/>
    </source>
</evidence>
<feature type="compositionally biased region" description="Low complexity" evidence="1">
    <location>
        <begin position="28"/>
        <end position="51"/>
    </location>
</feature>
<name>A0ABQ3YH58_9ACTN</name>
<dbReference type="EMBL" id="BOMI01000159">
    <property type="protein sequence ID" value="GID79125.1"/>
    <property type="molecule type" value="Genomic_DNA"/>
</dbReference>
<accession>A0ABQ3YH58</accession>